<dbReference type="EMBL" id="MN366292">
    <property type="protein sequence ID" value="QOE74770.1"/>
    <property type="molecule type" value="Genomic_DNA"/>
</dbReference>
<feature type="transmembrane region" description="Helical" evidence="1">
    <location>
        <begin position="87"/>
        <end position="107"/>
    </location>
</feature>
<name>A0A866VT75_ELHV1</name>
<reference evidence="3" key="4">
    <citation type="journal article" date="2016" name="MSphere">
        <title>Comparison of the Gene Coding Contents and Other Unusual Features of the GC-Rich and AT-Rich Branch Probosciviruses.</title>
        <authorList>
            <person name="Ling P.D."/>
            <person name="Long S.Y."/>
            <person name="Zong J.C."/>
            <person name="Heaggans S.Y."/>
            <person name="Qin X."/>
            <person name="Hayward G.S."/>
        </authorList>
    </citation>
    <scope>NUCLEOTIDE SEQUENCE</scope>
    <source>
        <strain evidence="5">IP143 Kozhikode l</strain>
        <strain evidence="4">IP165 Thirunelli2</strain>
        <strain evidence="3">IP43 Chellama Vandalur</strain>
    </source>
</reference>
<evidence type="ECO:0000313" key="2">
    <source>
        <dbReference type="EMBL" id="QOE74533.1"/>
    </source>
</evidence>
<keyword evidence="1" id="KW-0472">Membrane</keyword>
<keyword evidence="1" id="KW-0812">Transmembrane</keyword>
<accession>A0A866VT75</accession>
<dbReference type="EMBL" id="MN366294">
    <property type="protein sequence ID" value="QOE75009.1"/>
    <property type="molecule type" value="Genomic_DNA"/>
</dbReference>
<keyword evidence="1" id="KW-1133">Transmembrane helix</keyword>
<organism evidence="3">
    <name type="scientific">Elephant endotheliotropic herpesvirus 1A</name>
    <dbReference type="NCBI Taxonomy" id="759753"/>
    <lineage>
        <taxon>Viruses</taxon>
        <taxon>Duplodnaviria</taxon>
        <taxon>Heunggongvirae</taxon>
        <taxon>Peploviricota</taxon>
        <taxon>Herviviricetes</taxon>
        <taxon>Herpesvirales</taxon>
        <taxon>Orthoherpesviridae</taxon>
        <taxon>Betaherpesvirinae</taxon>
        <taxon>Proboscivirus</taxon>
        <taxon>Proboscivirus elephantidbeta1</taxon>
        <taxon>Elephantid herpesvirus 1</taxon>
    </lineage>
</organism>
<feature type="transmembrane region" description="Helical" evidence="1">
    <location>
        <begin position="49"/>
        <end position="67"/>
    </location>
</feature>
<feature type="transmembrane region" description="Helical" evidence="1">
    <location>
        <begin position="23"/>
        <end position="42"/>
    </location>
</feature>
<evidence type="ECO:0000313" key="4">
    <source>
        <dbReference type="EMBL" id="QOE74770.1"/>
    </source>
</evidence>
<reference evidence="3" key="2">
    <citation type="journal article" date="2013" name="J. Wildl. Dis.">
        <title>Fatal herpesvirus hemorrhagic disease in wild and orphan asian elephants in southern India.</title>
        <authorList>
            <person name="Zachariah A."/>
            <person name="Zong J.-C."/>
            <person name="Long S.Y."/>
            <person name="Latimer E.M."/>
            <person name="Heaggans S.Y."/>
            <person name="Richman L.K."/>
            <person name="Hayward G.S."/>
        </authorList>
    </citation>
    <scope>NUCLEOTIDE SEQUENCE</scope>
    <source>
        <strain evidence="5">IP143 Kozhikode l</strain>
        <strain evidence="4">IP165 Thirunelli2</strain>
        <strain evidence="3">IP43 Chellama Vandalur</strain>
        <strain evidence="2">IP91 Thirunelli1</strain>
    </source>
</reference>
<feature type="transmembrane region" description="Helical" evidence="1">
    <location>
        <begin position="119"/>
        <end position="139"/>
    </location>
</feature>
<evidence type="ECO:0000256" key="1">
    <source>
        <dbReference type="SAM" id="Phobius"/>
    </source>
</evidence>
<evidence type="ECO:0000313" key="3">
    <source>
        <dbReference type="EMBL" id="QOE74651.1"/>
    </source>
</evidence>
<reference evidence="3" key="5">
    <citation type="submission" date="2019-08" db="EMBL/GenBank/DDBJ databases">
        <title>Annotated Complete DNA Sequences of Six EEHV1A Genomes from Lethal HD Cases in Young Asian Elephants from India.</title>
        <authorList>
            <person name="Krishnankutty S.P."/>
            <person name="Zachariah A."/>
            <person name="Maheswari U."/>
            <person name="Heaggans S.Y."/>
            <person name="Muraleedharan M."/>
            <person name="Velayutham D."/>
            <person name="Santhosh S."/>
            <person name="Hayward G.S."/>
        </authorList>
    </citation>
    <scope>NUCLEOTIDE SEQUENCE</scope>
    <source>
        <strain evidence="5">IP143 Kozhikode l</strain>
        <strain evidence="4">IP165 Thirunelli2</strain>
        <strain evidence="3">IP43 Chellama Vandalur</strain>
    </source>
</reference>
<reference evidence="2" key="6">
    <citation type="submission" date="2019-08" db="EMBL/GenBank/DDBJ databases">
        <title>Annotated Complete DNA Sequences of Six EEHV1A Genomes from Lethal HD cases in Young Asian Elephants from India.</title>
        <authorList>
            <person name="Krishnankutty S.P."/>
            <person name="Zachariah A."/>
            <person name="Maheswari U."/>
            <person name="Heaggans S.Y."/>
            <person name="Muraleedharan M."/>
            <person name="Velayutham D."/>
            <person name="Santhosh S."/>
            <person name="Hayward G.S."/>
        </authorList>
    </citation>
    <scope>NUCLEOTIDE SEQUENCE</scope>
    <source>
        <strain evidence="2">IP91 Thirunelli1</strain>
    </source>
</reference>
<reference evidence="3" key="7">
    <citation type="journal article" name="PLoS ONE">
        <title>Extended genotypic evaluation and comparison of twenty-two cases of lethal EEHV1 hemorrhagic disease in wild and captive Asian elephants in India.</title>
        <authorList>
            <person name="Zachariah A."/>
            <person name="Sajesh P.K."/>
            <person name="Santhosh S."/>
            <person name="Bathrachalam C."/>
            <person name="Megha M."/>
            <person name="Pandiyan J."/>
            <person name="Jishnu M."/>
            <person name="Kobragade R.S."/>
            <person name="Long S.Y."/>
            <person name="Zong J.-C."/>
            <person name="Latimer E.M."/>
            <person name="Heaggans S.Y."/>
            <person name="Hayward G.S."/>
        </authorList>
    </citation>
    <scope>NUCLEOTIDE SEQUENCE</scope>
    <source>
        <strain evidence="5">IP143 Kozhikode l</strain>
        <strain evidence="4">IP165 Thirunelli2</strain>
        <strain evidence="3">IP43 Chellama Vandalur</strain>
        <strain evidence="2">IP91 Thirunelli1</strain>
    </source>
</reference>
<gene>
    <name evidence="3" type="primary">E11</name>
</gene>
<evidence type="ECO:0000313" key="5">
    <source>
        <dbReference type="EMBL" id="QOE75009.1"/>
    </source>
</evidence>
<protein>
    <submittedName>
        <fullName evidence="3">Protein E11</fullName>
    </submittedName>
</protein>
<reference evidence="2" key="3">
    <citation type="journal article" date="2016" name="MSphere">
        <title>Complete Genome Sequence of Elephant Endotheliotropic Herpesvirus 4, the First Example of a GC-Rich Branch Proboscivirus.</title>
        <authorList>
            <person name="Ling P.D."/>
            <person name="Long S.Y."/>
            <person name="Fuery A."/>
            <person name="Peng R.S."/>
            <person name="Heaggans S.Y."/>
            <person name="Qin X."/>
            <person name="Worley K.C."/>
            <person name="Dugan S."/>
            <person name="Hayward G.S."/>
        </authorList>
    </citation>
    <scope>NUCLEOTIDE SEQUENCE</scope>
    <source>
        <strain evidence="2">IP91 Thirunelli1</strain>
    </source>
</reference>
<dbReference type="EMBL" id="MN366290">
    <property type="protein sequence ID" value="QOE74533.1"/>
    <property type="molecule type" value="Genomic_DNA"/>
</dbReference>
<feature type="transmembrane region" description="Helical" evidence="1">
    <location>
        <begin position="193"/>
        <end position="210"/>
    </location>
</feature>
<dbReference type="EMBL" id="MN366291">
    <property type="protein sequence ID" value="QOE74651.1"/>
    <property type="molecule type" value="Genomic_DNA"/>
</dbReference>
<sequence length="246" mass="28588">MPPLFDAGMLFPLNVNPLCENCLIWLGIFIMLLCCYLISRCVQEDDNVLSMFNCFAAVFFTACTWLKVQYEKSQHDNRDMWDFCDSITYVSFGFCASGLSMFMVFPLMRRRLPNLFRDMTADVCASISRRLTFVIAAVIWSLNFDEFAENLRVDDDVNWQFVCASLYFILIFFAGEILDIYMTRYGMLSEFSWFVLCTSGTCIVYHWYWLEINSFESFPWNAVTLSGGVYVFSRMLLLYGVPAGHN</sequence>
<feature type="transmembrane region" description="Helical" evidence="1">
    <location>
        <begin position="159"/>
        <end position="181"/>
    </location>
</feature>
<proteinExistence type="predicted"/>
<reference evidence="3" key="1">
    <citation type="journal article" date="2013" name="Genome Announc.">
        <title>Complete Genome Sequence of Elephant Endotheliotropic Herpesvirus 1A.</title>
        <authorList>
            <person name="Ling P.D."/>
            <person name="Reid J.G."/>
            <person name="Qin X."/>
            <person name="Muzny D.M."/>
            <person name="Gibbs R."/>
            <person name="Petrosino J."/>
            <person name="Peng R."/>
            <person name="Zong J.C."/>
            <person name="Heaggans S.Y."/>
            <person name="Hayward G.S."/>
        </authorList>
    </citation>
    <scope>NUCLEOTIDE SEQUENCE</scope>
    <source>
        <strain evidence="5">IP143 Kozhikode l</strain>
        <strain evidence="4">IP165 Thirunelli2</strain>
        <strain evidence="3">IP43 Chellama Vandalur</strain>
        <strain evidence="2">IP91 Thirunelli1</strain>
    </source>
</reference>
<feature type="transmembrane region" description="Helical" evidence="1">
    <location>
        <begin position="222"/>
        <end position="241"/>
    </location>
</feature>